<evidence type="ECO:0000313" key="2">
    <source>
        <dbReference type="EMBL" id="NML18613.1"/>
    </source>
</evidence>
<protein>
    <recommendedName>
        <fullName evidence="4">SPW repeat-containing protein</fullName>
    </recommendedName>
</protein>
<feature type="transmembrane region" description="Helical" evidence="1">
    <location>
        <begin position="127"/>
        <end position="147"/>
    </location>
</feature>
<dbReference type="AlphaFoldDB" id="A0A848FK50"/>
<dbReference type="Proteomes" id="UP000574067">
    <property type="component" value="Unassembled WGS sequence"/>
</dbReference>
<keyword evidence="1" id="KW-1133">Transmembrane helix</keyword>
<feature type="transmembrane region" description="Helical" evidence="1">
    <location>
        <begin position="66"/>
        <end position="91"/>
    </location>
</feature>
<organism evidence="2 3">
    <name type="scientific">Azohydromonas caseinilytica</name>
    <dbReference type="NCBI Taxonomy" id="2728836"/>
    <lineage>
        <taxon>Bacteria</taxon>
        <taxon>Pseudomonadati</taxon>
        <taxon>Pseudomonadota</taxon>
        <taxon>Betaproteobacteria</taxon>
        <taxon>Burkholderiales</taxon>
        <taxon>Sphaerotilaceae</taxon>
        <taxon>Azohydromonas</taxon>
    </lineage>
</organism>
<proteinExistence type="predicted"/>
<keyword evidence="1" id="KW-0472">Membrane</keyword>
<dbReference type="EMBL" id="JABBFW010000035">
    <property type="protein sequence ID" value="NML18613.1"/>
    <property type="molecule type" value="Genomic_DNA"/>
</dbReference>
<evidence type="ECO:0000313" key="3">
    <source>
        <dbReference type="Proteomes" id="UP000574067"/>
    </source>
</evidence>
<sequence>MNGAPDSSRARPSGPSPFWLAWLQAVVAALMAMGLGAVLLPDLALWGMSLLVYADPGRLDRMGAEAVAYLSFAHAVLGAVMFGWAVALLQSVRGPLAAGSRRAWWTVALSVAAWFVPGTLYSLRAGVWLNVALNLAFLVAFALPLAATRGSCRD</sequence>
<gene>
    <name evidence="2" type="ORF">HHL10_26960</name>
</gene>
<dbReference type="RefSeq" id="WP_169163509.1">
    <property type="nucleotide sequence ID" value="NZ_JABBFW010000035.1"/>
</dbReference>
<name>A0A848FK50_9BURK</name>
<comment type="caution">
    <text evidence="2">The sequence shown here is derived from an EMBL/GenBank/DDBJ whole genome shotgun (WGS) entry which is preliminary data.</text>
</comment>
<feature type="transmembrane region" description="Helical" evidence="1">
    <location>
        <begin position="103"/>
        <end position="121"/>
    </location>
</feature>
<keyword evidence="1" id="KW-0812">Transmembrane</keyword>
<keyword evidence="3" id="KW-1185">Reference proteome</keyword>
<evidence type="ECO:0000256" key="1">
    <source>
        <dbReference type="SAM" id="Phobius"/>
    </source>
</evidence>
<evidence type="ECO:0008006" key="4">
    <source>
        <dbReference type="Google" id="ProtNLM"/>
    </source>
</evidence>
<reference evidence="2 3" key="1">
    <citation type="submission" date="2020-04" db="EMBL/GenBank/DDBJ databases">
        <title>Azohydromonas sp. isolated from soil.</title>
        <authorList>
            <person name="Dahal R.H."/>
        </authorList>
    </citation>
    <scope>NUCLEOTIDE SEQUENCE [LARGE SCALE GENOMIC DNA]</scope>
    <source>
        <strain evidence="2 3">G-1-1-14</strain>
    </source>
</reference>
<feature type="transmembrane region" description="Helical" evidence="1">
    <location>
        <begin position="21"/>
        <end position="46"/>
    </location>
</feature>
<accession>A0A848FK50</accession>